<protein>
    <submittedName>
        <fullName evidence="1">DUF177 domain-containing protein</fullName>
    </submittedName>
</protein>
<organism evidence="1 2">
    <name type="scientific">Sphingomonas lycopersici</name>
    <dbReference type="NCBI Taxonomy" id="2951807"/>
    <lineage>
        <taxon>Bacteria</taxon>
        <taxon>Pseudomonadati</taxon>
        <taxon>Pseudomonadota</taxon>
        <taxon>Alphaproteobacteria</taxon>
        <taxon>Sphingomonadales</taxon>
        <taxon>Sphingomonadaceae</taxon>
        <taxon>Sphingomonas</taxon>
    </lineage>
</organism>
<comment type="caution">
    <text evidence="1">The sequence shown here is derived from an EMBL/GenBank/DDBJ whole genome shotgun (WGS) entry which is preliminary data.</text>
</comment>
<gene>
    <name evidence="1" type="ORF">NEE01_09635</name>
</gene>
<accession>A0AA41ZEB2</accession>
<proteinExistence type="predicted"/>
<dbReference type="InterPro" id="IPR003772">
    <property type="entry name" value="YceD"/>
</dbReference>
<dbReference type="EMBL" id="JANFAV010000005">
    <property type="protein sequence ID" value="MCW6535046.1"/>
    <property type="molecule type" value="Genomic_DNA"/>
</dbReference>
<dbReference type="AlphaFoldDB" id="A0AA41ZEB2"/>
<dbReference type="RefSeq" id="WP_179513047.1">
    <property type="nucleotide sequence ID" value="NZ_JANFAV010000005.1"/>
</dbReference>
<reference evidence="1" key="1">
    <citation type="submission" date="2022-06" db="EMBL/GenBank/DDBJ databases">
        <title>Sphingomonas sp. nov. isolated from rhizosphere soil of tomato.</title>
        <authorList>
            <person name="Dong H."/>
            <person name="Gao R."/>
        </authorList>
    </citation>
    <scope>NUCLEOTIDE SEQUENCE</scope>
    <source>
        <strain evidence="1">MMSM24</strain>
    </source>
</reference>
<sequence length="173" mass="18119">MSAPEFSRPERLDTIGEAPRTVTIEADIDERRRVAGRFGLIAVERLAATFAIRRDAAGVIADGRVTAAVTQACTVTGDPLPATIDEKVTLRFVSAGTSEEEVELGEESLDTIEIDGGAIDLGEAAAETMALALDPYPRGPRAAEALREAGVVDEGQSGPFGALAALKDKLGKQ</sequence>
<evidence type="ECO:0000313" key="1">
    <source>
        <dbReference type="EMBL" id="MCW6535046.1"/>
    </source>
</evidence>
<evidence type="ECO:0000313" key="2">
    <source>
        <dbReference type="Proteomes" id="UP001165565"/>
    </source>
</evidence>
<dbReference type="Pfam" id="PF02620">
    <property type="entry name" value="YceD"/>
    <property type="match status" value="1"/>
</dbReference>
<name>A0AA41ZEB2_9SPHN</name>
<keyword evidence="2" id="KW-1185">Reference proteome</keyword>
<dbReference type="Proteomes" id="UP001165565">
    <property type="component" value="Unassembled WGS sequence"/>
</dbReference>